<accession>A0A7T8G224</accession>
<dbReference type="EMBL" id="MT293147">
    <property type="protein sequence ID" value="QQP18724.1"/>
    <property type="molecule type" value="Viral_cRNA"/>
</dbReference>
<dbReference type="Pfam" id="PF24664">
    <property type="entry name" value="Monjiviricetes_fusion"/>
    <property type="match status" value="1"/>
</dbReference>
<organism evidence="3">
    <name type="scientific">Soybean thrips chu-like virus 2</name>
    <dbReference type="NCBI Taxonomy" id="2800864"/>
    <lineage>
        <taxon>Viruses</taxon>
        <taxon>Riboviria</taxon>
        <taxon>Orthornavirae</taxon>
        <taxon>Negarnaviricota</taxon>
        <taxon>Haploviricotina</taxon>
        <taxon>Monjiviricetes</taxon>
        <taxon>Jingchuvirales</taxon>
        <taxon>Chuviridae</taxon>
    </lineage>
</organism>
<evidence type="ECO:0000256" key="2">
    <source>
        <dbReference type="SAM" id="Phobius"/>
    </source>
</evidence>
<sequence length="661" mass="75034">MFFIMALALLLPKESLMFTAYDCARPTGQVTKLSLVDVGSCEHHNKRPFVDHEKIQLLQATEYGDIALYHCKVSVQRLVIGCGMHSHAYFAKAPLVTYIDDVSRDTCLGMHNQGTLLFQNKHLLTQLSVNASHTRTLTLAGGTKTDGGCAYGTYSDKFGDYEYSHVEATITIRLQESRGIIRYEDNHVILPTGTRCKMTDEHCFDEMSGHVFWTHPTPDPCHKGDYDVLYEGYSNKTYDRINDTSVEFNALYAVETNGVRFALMAKESINICGFKIIHTEHPRLFIVETGDTGVFKTSGRIVQKNLDPTLYANSKFVYLERHIKGEVTRLFETIRRSKCMLEQKMIRNTQALASISPDLFAYNLMEKPGYMAYDGGEAIYVIECTKMEAKIRDVELCYRELPVNVSGMSYFMTPRTHILKIRGTEIPCNRVTPISYKITDYWVDLLPKPVEKKNPIIIEPSHDLTWQYTDLRNFATEGVYTQEELKNMHEAYLFPLEGSSIANILMRGVDGQSINADSISMGYLMDEHAIKKAAKGALEYTWGRFLCFGQLMSGLLGLYMIGRIIKFIIDTVIHGITLHGLYGCSIYLIGAVWDSVTTLLIHLKNLQYQPQERAPHDEPPSAPLVPQAPTPSDRTEDISTVQNHDYTKWNLYPHIPDRDLV</sequence>
<keyword evidence="2" id="KW-0812">Transmembrane</keyword>
<keyword evidence="2" id="KW-0472">Membrane</keyword>
<feature type="compositionally biased region" description="Pro residues" evidence="1">
    <location>
        <begin position="620"/>
        <end position="629"/>
    </location>
</feature>
<proteinExistence type="predicted"/>
<evidence type="ECO:0000313" key="3">
    <source>
        <dbReference type="EMBL" id="QQP18724.1"/>
    </source>
</evidence>
<feature type="transmembrane region" description="Helical" evidence="2">
    <location>
        <begin position="573"/>
        <end position="593"/>
    </location>
</feature>
<keyword evidence="2" id="KW-1133">Transmembrane helix</keyword>
<evidence type="ECO:0000256" key="1">
    <source>
        <dbReference type="SAM" id="MobiDB-lite"/>
    </source>
</evidence>
<reference evidence="3" key="1">
    <citation type="journal article" date="2020" name="Viruses">
        <title>Soybean Thrips (Thysanoptera: Thripidae) Harbor Highly Diverse Populations of Arthropod, Fungal and Plant Viruses.</title>
        <authorList>
            <person name="Thekke-Veetil T."/>
            <person name="Lagos-Kutz D."/>
            <person name="McCoppin N.K."/>
            <person name="Hartman G.L."/>
            <person name="Ju H.K."/>
            <person name="Lim H.S."/>
            <person name="Domier L.L."/>
        </authorList>
    </citation>
    <scope>NUCLEOTIDE SEQUENCE</scope>
    <source>
        <strain evidence="3">STN1</strain>
    </source>
</reference>
<name>A0A7T8G224_9VIRU</name>
<feature type="region of interest" description="Disordered" evidence="1">
    <location>
        <begin position="611"/>
        <end position="639"/>
    </location>
</feature>
<feature type="transmembrane region" description="Helical" evidence="2">
    <location>
        <begin position="542"/>
        <end position="561"/>
    </location>
</feature>
<protein>
    <submittedName>
        <fullName evidence="3">Putative glycoprotein</fullName>
    </submittedName>
</protein>